<name>A0ACC1DCB7_9NEOP</name>
<evidence type="ECO:0000313" key="1">
    <source>
        <dbReference type="EMBL" id="KAJ0181609.1"/>
    </source>
</evidence>
<comment type="caution">
    <text evidence="1">The sequence shown here is derived from an EMBL/GenBank/DDBJ whole genome shotgun (WGS) entry which is preliminary data.</text>
</comment>
<organism evidence="1 2">
    <name type="scientific">Dendrolimus kikuchii</name>
    <dbReference type="NCBI Taxonomy" id="765133"/>
    <lineage>
        <taxon>Eukaryota</taxon>
        <taxon>Metazoa</taxon>
        <taxon>Ecdysozoa</taxon>
        <taxon>Arthropoda</taxon>
        <taxon>Hexapoda</taxon>
        <taxon>Insecta</taxon>
        <taxon>Pterygota</taxon>
        <taxon>Neoptera</taxon>
        <taxon>Endopterygota</taxon>
        <taxon>Lepidoptera</taxon>
        <taxon>Glossata</taxon>
        <taxon>Ditrysia</taxon>
        <taxon>Bombycoidea</taxon>
        <taxon>Lasiocampidae</taxon>
        <taxon>Dendrolimus</taxon>
    </lineage>
</organism>
<accession>A0ACC1DCB7</accession>
<reference evidence="1 2" key="1">
    <citation type="journal article" date="2021" name="Front. Genet.">
        <title>Chromosome-Level Genome Assembly Reveals Significant Gene Expansion in the Toll and IMD Signaling Pathways of Dendrolimus kikuchii.</title>
        <authorList>
            <person name="Zhou J."/>
            <person name="Wu P."/>
            <person name="Xiong Z."/>
            <person name="Liu N."/>
            <person name="Zhao N."/>
            <person name="Ji M."/>
            <person name="Qiu Y."/>
            <person name="Yang B."/>
        </authorList>
    </citation>
    <scope>NUCLEOTIDE SEQUENCE [LARGE SCALE GENOMIC DNA]</scope>
    <source>
        <strain evidence="1">Ann1</strain>
    </source>
</reference>
<sequence length="259" mass="30455">MDELKVLILDMKKDMDQKFSTIESRLLYTEGTITESIKLYINEKFQGLNEELTDFKIQIEDQERRLYKLEKNNVERNLVFFGVNENERNYFDLQNIILNIINDKIKVAVLEQDIQAIRRLGRRTGQARPISVAFTTLATKIKILKNKNNLKDLGIYIKQEYPLAILEKRKELNKQKQEQIKMGNTAYIRYDKIIIKEKQGENSKKKKELSQSPIQPPTSENQNEKKAPNSTGQNMHKKFKTSKSNAFNFRQYVTQSTEK</sequence>
<evidence type="ECO:0000313" key="2">
    <source>
        <dbReference type="Proteomes" id="UP000824533"/>
    </source>
</evidence>
<protein>
    <submittedName>
        <fullName evidence="1">Uncharacterized protein</fullName>
    </submittedName>
</protein>
<gene>
    <name evidence="1" type="ORF">K1T71_002331</name>
</gene>
<keyword evidence="2" id="KW-1185">Reference proteome</keyword>
<proteinExistence type="predicted"/>
<dbReference type="EMBL" id="CM034390">
    <property type="protein sequence ID" value="KAJ0181609.1"/>
    <property type="molecule type" value="Genomic_DNA"/>
</dbReference>
<dbReference type="Proteomes" id="UP000824533">
    <property type="component" value="Linkage Group LG04"/>
</dbReference>